<dbReference type="EMBL" id="JMIU01000002">
    <property type="protein sequence ID" value="KDN94703.1"/>
    <property type="molecule type" value="Genomic_DNA"/>
</dbReference>
<keyword evidence="3" id="KW-1185">Reference proteome</keyword>
<gene>
    <name evidence="2" type="ORF">EI16_12465</name>
</gene>
<accession>A0A066ZLN5</accession>
<keyword evidence="1" id="KW-1133">Transmembrane helix</keyword>
<protein>
    <recommendedName>
        <fullName evidence="4">SMODS and SLOG-associating 2TM effector domain-containing protein</fullName>
    </recommendedName>
</protein>
<evidence type="ECO:0008006" key="4">
    <source>
        <dbReference type="Google" id="ProtNLM"/>
    </source>
</evidence>
<dbReference type="STRING" id="28885.EI16_12465"/>
<keyword evidence="1" id="KW-0472">Membrane</keyword>
<evidence type="ECO:0000256" key="1">
    <source>
        <dbReference type="SAM" id="Phobius"/>
    </source>
</evidence>
<dbReference type="RefSeq" id="WP_029913476.1">
    <property type="nucleotide sequence ID" value="NZ_JMIU01000002.1"/>
</dbReference>
<evidence type="ECO:0000313" key="3">
    <source>
        <dbReference type="Proteomes" id="UP000027341"/>
    </source>
</evidence>
<keyword evidence="1" id="KW-0812">Transmembrane</keyword>
<evidence type="ECO:0000313" key="2">
    <source>
        <dbReference type="EMBL" id="KDN94703.1"/>
    </source>
</evidence>
<comment type="caution">
    <text evidence="2">The sequence shown here is derived from an EMBL/GenBank/DDBJ whole genome shotgun (WGS) entry which is preliminary data.</text>
</comment>
<organism evidence="2 3">
    <name type="scientific">Hydrogenovibrio marinus</name>
    <dbReference type="NCBI Taxonomy" id="28885"/>
    <lineage>
        <taxon>Bacteria</taxon>
        <taxon>Pseudomonadati</taxon>
        <taxon>Pseudomonadota</taxon>
        <taxon>Gammaproteobacteria</taxon>
        <taxon>Thiotrichales</taxon>
        <taxon>Piscirickettsiaceae</taxon>
        <taxon>Hydrogenovibrio</taxon>
    </lineage>
</organism>
<reference evidence="2 3" key="1">
    <citation type="submission" date="2014-04" db="EMBL/GenBank/DDBJ databases">
        <title>Draft genome sequence of Hydrogenovibrio marinus MH-110, a model organism for aerobic H2 metabolism.</title>
        <authorList>
            <person name="Cha H.J."/>
            <person name="Jo B.H."/>
            <person name="Hwang B.H."/>
        </authorList>
    </citation>
    <scope>NUCLEOTIDE SEQUENCE [LARGE SCALE GENOMIC DNA]</scope>
    <source>
        <strain evidence="2 3">MH-110</strain>
    </source>
</reference>
<name>A0A066ZLN5_HYDMR</name>
<proteinExistence type="predicted"/>
<dbReference type="AlphaFoldDB" id="A0A066ZLN5"/>
<dbReference type="Proteomes" id="UP000027341">
    <property type="component" value="Unassembled WGS sequence"/>
</dbReference>
<feature type="transmembrane region" description="Helical" evidence="1">
    <location>
        <begin position="95"/>
        <end position="114"/>
    </location>
</feature>
<feature type="transmembrane region" description="Helical" evidence="1">
    <location>
        <begin position="46"/>
        <end position="65"/>
    </location>
</feature>
<sequence length="147" mass="17011">MNDQSITPENFWEKHDQYEKDTLKKLSKEMKVKTAWSFTWYLSTRIFKAVITIPASLAFVSLLYYCWTDGAIETLNLVFSSLPVEKVTLSGDIKALSAAWLALSILDLIFLLAVDHWKSPAKKETEYLMQRWWGKHSHLIPSVSIQK</sequence>